<evidence type="ECO:0000256" key="2">
    <source>
        <dbReference type="RuleBase" id="RU003876"/>
    </source>
</evidence>
<comment type="similarity">
    <text evidence="1 2">Belongs to the nucleosome assembly protein (NAP) family.</text>
</comment>
<proteinExistence type="inferred from homology"/>
<dbReference type="GO" id="GO:0006334">
    <property type="term" value="P:nucleosome assembly"/>
    <property type="evidence" value="ECO:0007669"/>
    <property type="project" value="InterPro"/>
</dbReference>
<dbReference type="Pfam" id="PF00956">
    <property type="entry name" value="NAP"/>
    <property type="match status" value="1"/>
</dbReference>
<organism evidence="4">
    <name type="scientific">Trichuris suis</name>
    <name type="common">pig whipworm</name>
    <dbReference type="NCBI Taxonomy" id="68888"/>
    <lineage>
        <taxon>Eukaryota</taxon>
        <taxon>Metazoa</taxon>
        <taxon>Ecdysozoa</taxon>
        <taxon>Nematoda</taxon>
        <taxon>Enoplea</taxon>
        <taxon>Dorylaimia</taxon>
        <taxon>Trichinellida</taxon>
        <taxon>Trichuridae</taxon>
        <taxon>Trichuris</taxon>
    </lineage>
</organism>
<name>A0A085MWN4_9BILA</name>
<dbReference type="InterPro" id="IPR002164">
    <property type="entry name" value="NAP_family"/>
</dbReference>
<dbReference type="SUPFAM" id="SSF143113">
    <property type="entry name" value="NAP-like"/>
    <property type="match status" value="1"/>
</dbReference>
<evidence type="ECO:0000313" key="3">
    <source>
        <dbReference type="EMBL" id="KFD52120.1"/>
    </source>
</evidence>
<evidence type="ECO:0000313" key="5">
    <source>
        <dbReference type="Proteomes" id="UP000030764"/>
    </source>
</evidence>
<gene>
    <name evidence="3" type="ORF">M513_06965</name>
    <name evidence="4" type="ORF">M514_06965</name>
</gene>
<dbReference type="EMBL" id="KL367617">
    <property type="protein sequence ID" value="KFD61630.1"/>
    <property type="molecule type" value="Genomic_DNA"/>
</dbReference>
<accession>A0A085MWN4</accession>
<reference evidence="4 5" key="1">
    <citation type="journal article" date="2014" name="Nat. Genet.">
        <title>Genome and transcriptome of the porcine whipworm Trichuris suis.</title>
        <authorList>
            <person name="Jex A.R."/>
            <person name="Nejsum P."/>
            <person name="Schwarz E.M."/>
            <person name="Hu L."/>
            <person name="Young N.D."/>
            <person name="Hall R.S."/>
            <person name="Korhonen P.K."/>
            <person name="Liao S."/>
            <person name="Thamsborg S."/>
            <person name="Xia J."/>
            <person name="Xu P."/>
            <person name="Wang S."/>
            <person name="Scheerlinck J.P."/>
            <person name="Hofmann A."/>
            <person name="Sternberg P.W."/>
            <person name="Wang J."/>
            <person name="Gasser R.B."/>
        </authorList>
    </citation>
    <scope>NUCLEOTIDE SEQUENCE [LARGE SCALE GENOMIC DNA]</scope>
    <source>
        <strain evidence="4">DCEP-RM93F</strain>
        <strain evidence="3">DCEP-RM93M</strain>
    </source>
</reference>
<keyword evidence="5" id="KW-1185">Reference proteome</keyword>
<dbReference type="EMBL" id="KL363231">
    <property type="protein sequence ID" value="KFD52120.1"/>
    <property type="molecule type" value="Genomic_DNA"/>
</dbReference>
<evidence type="ECO:0000256" key="1">
    <source>
        <dbReference type="ARBA" id="ARBA00009947"/>
    </source>
</evidence>
<dbReference type="Proteomes" id="UP000030758">
    <property type="component" value="Unassembled WGS sequence"/>
</dbReference>
<dbReference type="PANTHER" id="PTHR11875">
    <property type="entry name" value="TESTIS-SPECIFIC Y-ENCODED PROTEIN"/>
    <property type="match status" value="1"/>
</dbReference>
<dbReference type="AlphaFoldDB" id="A0A085MWN4"/>
<dbReference type="Gene3D" id="3.30.1120.90">
    <property type="entry name" value="Nucleosome assembly protein"/>
    <property type="match status" value="1"/>
</dbReference>
<evidence type="ECO:0000313" key="4">
    <source>
        <dbReference type="EMBL" id="KFD61630.1"/>
    </source>
</evidence>
<dbReference type="InterPro" id="IPR037231">
    <property type="entry name" value="NAP-like_sf"/>
</dbReference>
<dbReference type="GO" id="GO:0005634">
    <property type="term" value="C:nucleus"/>
    <property type="evidence" value="ECO:0007669"/>
    <property type="project" value="InterPro"/>
</dbReference>
<dbReference type="Proteomes" id="UP000030764">
    <property type="component" value="Unassembled WGS sequence"/>
</dbReference>
<protein>
    <submittedName>
        <fullName evidence="4">Uncharacterized protein</fullName>
    </submittedName>
</protein>
<sequence length="204" mass="24627">MKRTDKLDYRSYLQLLLSKPREDDHYWTMNDVASSRRLPCFWLKALKNAPPLSKMVGLHEELALVYLVNIRTKTTLWPTILRIIFEFRENPFFENRVITKEYLIDFRRKHKDGHLRHKLRATSCKCCQILWYDGTVLASKRESKLKIMKLMGSRREKSFFEFLQFTSRGGLLRRRELQRNFKTALFIQSQFLPNVLDYYKHKSE</sequence>